<dbReference type="Pfam" id="PF04366">
    <property type="entry name" value="Ysc84"/>
    <property type="match status" value="1"/>
</dbReference>
<organism evidence="3 4">
    <name type="scientific">Hyphodiscus hymeniophilus</name>
    <dbReference type="NCBI Taxonomy" id="353542"/>
    <lineage>
        <taxon>Eukaryota</taxon>
        <taxon>Fungi</taxon>
        <taxon>Dikarya</taxon>
        <taxon>Ascomycota</taxon>
        <taxon>Pezizomycotina</taxon>
        <taxon>Leotiomycetes</taxon>
        <taxon>Helotiales</taxon>
        <taxon>Hyphodiscaceae</taxon>
        <taxon>Hyphodiscus</taxon>
    </lineage>
</organism>
<dbReference type="PANTHER" id="PTHR15629">
    <property type="entry name" value="SH3YL1 PROTEIN"/>
    <property type="match status" value="1"/>
</dbReference>
<dbReference type="EMBL" id="VNKQ01000020">
    <property type="protein sequence ID" value="KAG0645014.1"/>
    <property type="molecule type" value="Genomic_DNA"/>
</dbReference>
<comment type="caution">
    <text evidence="3">The sequence shown here is derived from an EMBL/GenBank/DDBJ whole genome shotgun (WGS) entry which is preliminary data.</text>
</comment>
<feature type="compositionally biased region" description="Polar residues" evidence="1">
    <location>
        <begin position="1"/>
        <end position="23"/>
    </location>
</feature>
<dbReference type="AlphaFoldDB" id="A0A9P6SMJ4"/>
<dbReference type="CDD" id="cd11524">
    <property type="entry name" value="SYLF"/>
    <property type="match status" value="1"/>
</dbReference>
<feature type="compositionally biased region" description="Pro residues" evidence="1">
    <location>
        <begin position="382"/>
        <end position="393"/>
    </location>
</feature>
<dbReference type="InterPro" id="IPR007461">
    <property type="entry name" value="Ysc84_actin-binding"/>
</dbReference>
<gene>
    <name evidence="3" type="ORF">D0Z07_9134</name>
</gene>
<feature type="compositionally biased region" description="Polar residues" evidence="1">
    <location>
        <begin position="395"/>
        <end position="405"/>
    </location>
</feature>
<evidence type="ECO:0000313" key="4">
    <source>
        <dbReference type="Proteomes" id="UP000785200"/>
    </source>
</evidence>
<reference evidence="3" key="1">
    <citation type="submission" date="2019-07" db="EMBL/GenBank/DDBJ databases">
        <title>Hyphodiscus hymeniophilus genome sequencing and assembly.</title>
        <authorList>
            <person name="Kramer G."/>
            <person name="Nodwell J."/>
        </authorList>
    </citation>
    <scope>NUCLEOTIDE SEQUENCE</scope>
    <source>
        <strain evidence="3">ATCC 34498</strain>
    </source>
</reference>
<protein>
    <submittedName>
        <fullName evidence="3">SH3 domain-containing YSC84 1</fullName>
    </submittedName>
</protein>
<keyword evidence="4" id="KW-1185">Reference proteome</keyword>
<evidence type="ECO:0000256" key="1">
    <source>
        <dbReference type="SAM" id="MobiDB-lite"/>
    </source>
</evidence>
<accession>A0A9P6SMJ4</accession>
<dbReference type="InterPro" id="IPR051702">
    <property type="entry name" value="SH3_domain_YSC84-like"/>
</dbReference>
<feature type="region of interest" description="Disordered" evidence="1">
    <location>
        <begin position="350"/>
        <end position="464"/>
    </location>
</feature>
<dbReference type="GO" id="GO:0035091">
    <property type="term" value="F:phosphatidylinositol binding"/>
    <property type="evidence" value="ECO:0007669"/>
    <property type="project" value="TreeGrafter"/>
</dbReference>
<dbReference type="Proteomes" id="UP000785200">
    <property type="component" value="Unassembled WGS sequence"/>
</dbReference>
<evidence type="ECO:0000313" key="3">
    <source>
        <dbReference type="EMBL" id="KAG0645014.1"/>
    </source>
</evidence>
<sequence length="464" mass="49701">MSDPYNMSTQGNYIPQSSQQNADSHGKHSLLDKTKLGGKAAFDKGWGWFEKLGAPVNKLTNKIGSEAFWPTTLDHESDKCARIVKSFCKDGFYKEQPQGRPVSGSGSVSPGPKKAPKVLVKIPQKVIKNCVGIAVFTVMRTGLWVSGAGGSGVLIAKKEDGSWSPPSGILIHTLGVGFMAGIDIYDCVLVINNREALNAFSKVRVSLGGEVSLAAGPLGIGGNVESELMKNRKPVWTYMKSRGLYGGIQFDGTIVVERNDENARFYGERLPISQILAGNVRRVPPETRTLMEVLKEAEGRTDVDQAILAEVHNQPPPSDVNVEAMTQPTAQQQQNFAPPVGYYAPEKTDYAHLGSEGYPPPPPQGQGSYPTHPTHGAYQPTDYPPPPPQPPRPTSSSHDPTQSQAGYAPPQAGYGQPHGGYEGQQGHNAYGAGSYGAPNSNYQPAAAPQGSNPQAPYFPPPPPH</sequence>
<dbReference type="PANTHER" id="PTHR15629:SF8">
    <property type="entry name" value="DUF500 DOMAIN PROTEIN (AFU_ORTHOLOGUE AFUA_5G07310)"/>
    <property type="match status" value="1"/>
</dbReference>
<dbReference type="OrthoDB" id="10255128at2759"/>
<feature type="domain" description="Ysc84 actin-binding" evidence="2">
    <location>
        <begin position="172"/>
        <end position="297"/>
    </location>
</feature>
<proteinExistence type="predicted"/>
<evidence type="ECO:0000259" key="2">
    <source>
        <dbReference type="Pfam" id="PF04366"/>
    </source>
</evidence>
<feature type="region of interest" description="Disordered" evidence="1">
    <location>
        <begin position="1"/>
        <end position="30"/>
    </location>
</feature>
<name>A0A9P6SMJ4_9HELO</name>